<dbReference type="RefSeq" id="WP_253660037.1">
    <property type="nucleotide sequence ID" value="NZ_BAAAJQ010000001.1"/>
</dbReference>
<evidence type="ECO:0000313" key="6">
    <source>
        <dbReference type="Proteomes" id="UP001206895"/>
    </source>
</evidence>
<dbReference type="PRINTS" id="PR00080">
    <property type="entry name" value="SDRFAMILY"/>
</dbReference>
<evidence type="ECO:0000313" key="5">
    <source>
        <dbReference type="EMBL" id="MCP2175029.1"/>
    </source>
</evidence>
<dbReference type="Proteomes" id="UP001206895">
    <property type="component" value="Unassembled WGS sequence"/>
</dbReference>
<name>A0ABT1HA16_9NOCA</name>
<gene>
    <name evidence="5" type="ORF">LX13_000836</name>
</gene>
<dbReference type="SMART" id="SM00822">
    <property type="entry name" value="PKS_KR"/>
    <property type="match status" value="1"/>
</dbReference>
<dbReference type="Gene3D" id="3.40.50.720">
    <property type="entry name" value="NAD(P)-binding Rossmann-like Domain"/>
    <property type="match status" value="1"/>
</dbReference>
<evidence type="ECO:0000256" key="2">
    <source>
        <dbReference type="ARBA" id="ARBA00023002"/>
    </source>
</evidence>
<evidence type="ECO:0000256" key="1">
    <source>
        <dbReference type="ARBA" id="ARBA00006484"/>
    </source>
</evidence>
<protein>
    <submittedName>
        <fullName evidence="5">Short-chain dehydrogenase</fullName>
    </submittedName>
</protein>
<accession>A0ABT1HA16</accession>
<keyword evidence="6" id="KW-1185">Reference proteome</keyword>
<keyword evidence="2" id="KW-0560">Oxidoreductase</keyword>
<dbReference type="InterPro" id="IPR002347">
    <property type="entry name" value="SDR_fam"/>
</dbReference>
<dbReference type="SUPFAM" id="SSF51735">
    <property type="entry name" value="NAD(P)-binding Rossmann-fold domains"/>
    <property type="match status" value="1"/>
</dbReference>
<dbReference type="PANTHER" id="PTHR43391">
    <property type="entry name" value="RETINOL DEHYDROGENASE-RELATED"/>
    <property type="match status" value="1"/>
</dbReference>
<evidence type="ECO:0000256" key="3">
    <source>
        <dbReference type="RuleBase" id="RU000363"/>
    </source>
</evidence>
<dbReference type="PANTHER" id="PTHR43391:SF94">
    <property type="entry name" value="OXIDOREDUCTASE-RELATED"/>
    <property type="match status" value="1"/>
</dbReference>
<feature type="domain" description="Ketoreductase" evidence="4">
    <location>
        <begin position="9"/>
        <end position="188"/>
    </location>
</feature>
<dbReference type="Pfam" id="PF00106">
    <property type="entry name" value="adh_short"/>
    <property type="match status" value="1"/>
</dbReference>
<organism evidence="5 6">
    <name type="scientific">Williamsia maris</name>
    <dbReference type="NCBI Taxonomy" id="72806"/>
    <lineage>
        <taxon>Bacteria</taxon>
        <taxon>Bacillati</taxon>
        <taxon>Actinomycetota</taxon>
        <taxon>Actinomycetes</taxon>
        <taxon>Mycobacteriales</taxon>
        <taxon>Nocardiaceae</taxon>
        <taxon>Williamsia</taxon>
    </lineage>
</organism>
<comment type="similarity">
    <text evidence="1 3">Belongs to the short-chain dehydrogenases/reductases (SDR) family.</text>
</comment>
<dbReference type="InterPro" id="IPR057326">
    <property type="entry name" value="KR_dom"/>
</dbReference>
<dbReference type="PROSITE" id="PS00061">
    <property type="entry name" value="ADH_SHORT"/>
    <property type="match status" value="1"/>
</dbReference>
<sequence length="275" mass="28475">MNPSPVAGQVLVITGGAGGLGAAAARMAAERGARVVLLDRDADALARAAADIPVDVGTYVLDVTDPAACTRVIDEVIADHGRIDVVWANAGVSVFGPVDSLADGDWQRVIDVNLVGAHNIVRAALPAVLSSRGYVAMTCSWASFAHQPGHSAYAAAKAGLEAFADSLRLELSGTGVDVGSFHPGWIDTAMVSGKLETQPAFAALLGALPGPFGAVSTVDAITPHLVSAIERRASRMIYPRVGWGLLLARAALQTSVFTHRSRKVAPEIRRLSADA</sequence>
<dbReference type="PRINTS" id="PR00081">
    <property type="entry name" value="GDHRDH"/>
</dbReference>
<dbReference type="EMBL" id="JAMTCJ010000001">
    <property type="protein sequence ID" value="MCP2175029.1"/>
    <property type="molecule type" value="Genomic_DNA"/>
</dbReference>
<comment type="caution">
    <text evidence="5">The sequence shown here is derived from an EMBL/GenBank/DDBJ whole genome shotgun (WGS) entry which is preliminary data.</text>
</comment>
<dbReference type="InterPro" id="IPR020904">
    <property type="entry name" value="Sc_DH/Rdtase_CS"/>
</dbReference>
<proteinExistence type="inferred from homology"/>
<dbReference type="InterPro" id="IPR036291">
    <property type="entry name" value="NAD(P)-bd_dom_sf"/>
</dbReference>
<reference evidence="5 6" key="1">
    <citation type="submission" date="2022-06" db="EMBL/GenBank/DDBJ databases">
        <title>Genomic Encyclopedia of Archaeal and Bacterial Type Strains, Phase II (KMG-II): from individual species to whole genera.</title>
        <authorList>
            <person name="Goeker M."/>
        </authorList>
    </citation>
    <scope>NUCLEOTIDE SEQUENCE [LARGE SCALE GENOMIC DNA]</scope>
    <source>
        <strain evidence="5 6">DSM 44693</strain>
    </source>
</reference>
<evidence type="ECO:0000259" key="4">
    <source>
        <dbReference type="SMART" id="SM00822"/>
    </source>
</evidence>